<reference evidence="9 10" key="1">
    <citation type="submission" date="2018-06" db="EMBL/GenBank/DDBJ databases">
        <authorList>
            <person name="Pothier F. J."/>
        </authorList>
    </citation>
    <scope>NUCLEOTIDE SEQUENCE [LARGE SCALE GENOMIC DNA]</scope>
    <source>
        <strain evidence="9 10">CPBF 424</strain>
    </source>
</reference>
<evidence type="ECO:0000313" key="9">
    <source>
        <dbReference type="EMBL" id="SUZ29896.1"/>
    </source>
</evidence>
<dbReference type="PANTHER" id="PTHR30349:SF41">
    <property type="entry name" value="INTEGRASE_RECOMBINASE PROTEIN MJ0367-RELATED"/>
    <property type="match status" value="1"/>
</dbReference>
<dbReference type="PROSITE" id="PS51898">
    <property type="entry name" value="TYR_RECOMBINASE"/>
    <property type="match status" value="1"/>
</dbReference>
<dbReference type="Pfam" id="PF00589">
    <property type="entry name" value="Phage_integrase"/>
    <property type="match status" value="1"/>
</dbReference>
<feature type="region of interest" description="Disordered" evidence="6">
    <location>
        <begin position="236"/>
        <end position="257"/>
    </location>
</feature>
<evidence type="ECO:0000256" key="4">
    <source>
        <dbReference type="ARBA" id="ARBA00023172"/>
    </source>
</evidence>
<gene>
    <name evidence="9" type="primary">xerC_2</name>
    <name evidence="9" type="ORF">CPBF424_37450</name>
</gene>
<dbReference type="SUPFAM" id="SSF56349">
    <property type="entry name" value="DNA breaking-rejoining enzymes"/>
    <property type="match status" value="1"/>
</dbReference>
<dbReference type="GO" id="GO:0003677">
    <property type="term" value="F:DNA binding"/>
    <property type="evidence" value="ECO:0007669"/>
    <property type="project" value="UniProtKB-UniRule"/>
</dbReference>
<evidence type="ECO:0000259" key="7">
    <source>
        <dbReference type="PROSITE" id="PS51898"/>
    </source>
</evidence>
<evidence type="ECO:0000256" key="2">
    <source>
        <dbReference type="ARBA" id="ARBA00022908"/>
    </source>
</evidence>
<evidence type="ECO:0000313" key="10">
    <source>
        <dbReference type="Proteomes" id="UP000254168"/>
    </source>
</evidence>
<name>A0AA46CBE0_9XANT</name>
<dbReference type="InterPro" id="IPR013762">
    <property type="entry name" value="Integrase-like_cat_sf"/>
</dbReference>
<comment type="caution">
    <text evidence="9">The sequence shown here is derived from an EMBL/GenBank/DDBJ whole genome shotgun (WGS) entry which is preliminary data.</text>
</comment>
<dbReference type="InterPro" id="IPR011010">
    <property type="entry name" value="DNA_brk_join_enz"/>
</dbReference>
<keyword evidence="3 5" id="KW-0238">DNA-binding</keyword>
<proteinExistence type="inferred from homology"/>
<dbReference type="InterPro" id="IPR004107">
    <property type="entry name" value="Integrase_SAM-like_N"/>
</dbReference>
<dbReference type="Pfam" id="PF02899">
    <property type="entry name" value="Phage_int_SAM_1"/>
    <property type="match status" value="1"/>
</dbReference>
<organism evidence="9 10">
    <name type="scientific">Xanthomonas euroxanthea</name>
    <dbReference type="NCBI Taxonomy" id="2259622"/>
    <lineage>
        <taxon>Bacteria</taxon>
        <taxon>Pseudomonadati</taxon>
        <taxon>Pseudomonadota</taxon>
        <taxon>Gammaproteobacteria</taxon>
        <taxon>Lysobacterales</taxon>
        <taxon>Lysobacteraceae</taxon>
        <taxon>Xanthomonas</taxon>
    </lineage>
</organism>
<evidence type="ECO:0000256" key="3">
    <source>
        <dbReference type="ARBA" id="ARBA00023125"/>
    </source>
</evidence>
<dbReference type="PROSITE" id="PS51900">
    <property type="entry name" value="CB"/>
    <property type="match status" value="1"/>
</dbReference>
<dbReference type="EMBL" id="UIHB01000007">
    <property type="protein sequence ID" value="SUZ29896.1"/>
    <property type="molecule type" value="Genomic_DNA"/>
</dbReference>
<feature type="compositionally biased region" description="Basic residues" evidence="6">
    <location>
        <begin position="241"/>
        <end position="254"/>
    </location>
</feature>
<accession>A0AA46CBE0</accession>
<feature type="domain" description="Tyr recombinase" evidence="7">
    <location>
        <begin position="163"/>
        <end position="384"/>
    </location>
</feature>
<dbReference type="CDD" id="cd00397">
    <property type="entry name" value="DNA_BRE_C"/>
    <property type="match status" value="1"/>
</dbReference>
<dbReference type="Gene3D" id="1.10.443.10">
    <property type="entry name" value="Intergrase catalytic core"/>
    <property type="match status" value="1"/>
</dbReference>
<evidence type="ECO:0000256" key="5">
    <source>
        <dbReference type="PROSITE-ProRule" id="PRU01248"/>
    </source>
</evidence>
<dbReference type="RefSeq" id="WP_181901299.1">
    <property type="nucleotide sequence ID" value="NZ_LR994544.1"/>
</dbReference>
<keyword evidence="2" id="KW-0229">DNA integration</keyword>
<dbReference type="InterPro" id="IPR044068">
    <property type="entry name" value="CB"/>
</dbReference>
<dbReference type="Proteomes" id="UP000254168">
    <property type="component" value="Unassembled WGS sequence"/>
</dbReference>
<protein>
    <submittedName>
        <fullName evidence="9">Tyrosine recombinase XerC</fullName>
    </submittedName>
</protein>
<comment type="similarity">
    <text evidence="1">Belongs to the 'phage' integrase family.</text>
</comment>
<evidence type="ECO:0000259" key="8">
    <source>
        <dbReference type="PROSITE" id="PS51900"/>
    </source>
</evidence>
<keyword evidence="10" id="KW-1185">Reference proteome</keyword>
<feature type="domain" description="Core-binding (CB)" evidence="8">
    <location>
        <begin position="31"/>
        <end position="120"/>
    </location>
</feature>
<dbReference type="AlphaFoldDB" id="A0AA46CBE0"/>
<dbReference type="GO" id="GO:0006310">
    <property type="term" value="P:DNA recombination"/>
    <property type="evidence" value="ECO:0007669"/>
    <property type="project" value="UniProtKB-KW"/>
</dbReference>
<evidence type="ECO:0000256" key="6">
    <source>
        <dbReference type="SAM" id="MobiDB-lite"/>
    </source>
</evidence>
<dbReference type="PANTHER" id="PTHR30349">
    <property type="entry name" value="PHAGE INTEGRASE-RELATED"/>
    <property type="match status" value="1"/>
</dbReference>
<evidence type="ECO:0000256" key="1">
    <source>
        <dbReference type="ARBA" id="ARBA00008857"/>
    </source>
</evidence>
<dbReference type="GO" id="GO:0015074">
    <property type="term" value="P:DNA integration"/>
    <property type="evidence" value="ECO:0007669"/>
    <property type="project" value="UniProtKB-KW"/>
</dbReference>
<dbReference type="InterPro" id="IPR010998">
    <property type="entry name" value="Integrase_recombinase_N"/>
</dbReference>
<dbReference type="InterPro" id="IPR002104">
    <property type="entry name" value="Integrase_catalytic"/>
</dbReference>
<sequence>MNSQVPLEIRQGRDALGRLRPYLLLGGIPLLLPNLWISGLPTRRENTLDAYLRDLVPLFRWARESALNIEDRLRRGVGFREFELSQIAERMTKTGSGHAYAISTINRKIEALRSFFEFAIDYSSEVSDASLEHSNLFRTSFEAQQKKLFKKMRAHKNESPEPGQSEELTEEQIRIILAVIHPLSDTNPFSSMSVRVRNYCIVRVAIEVLARRAELVLMEVADVILSKNPELTIKSPGAGFRSKRRDRASMKTRGRTVPITSSTAAALTLYIEEYRDQLMKSRRPTTALFVSNKDGRRLTVGAINQILSVVSAAPEVALHVPRLHPHSLRVAGANRARREMRNGGVSTIDQIESLSFMGGWRQESPMVRKYTRVAISENLKIVINKDGE</sequence>
<dbReference type="Gene3D" id="1.10.150.130">
    <property type="match status" value="1"/>
</dbReference>
<keyword evidence="4" id="KW-0233">DNA recombination</keyword>
<dbReference type="InterPro" id="IPR050090">
    <property type="entry name" value="Tyrosine_recombinase_XerCD"/>
</dbReference>